<dbReference type="InterPro" id="IPR036390">
    <property type="entry name" value="WH_DNA-bd_sf"/>
</dbReference>
<proteinExistence type="predicted"/>
<evidence type="ECO:0000256" key="1">
    <source>
        <dbReference type="ARBA" id="ARBA00023015"/>
    </source>
</evidence>
<dbReference type="PANTHER" id="PTHR35790:SF4">
    <property type="entry name" value="HTH-TYPE TRANSCRIPTIONAL REGULATOR PCHR"/>
    <property type="match status" value="1"/>
</dbReference>
<dbReference type="InterPro" id="IPR036388">
    <property type="entry name" value="WH-like_DNA-bd_sf"/>
</dbReference>
<dbReference type="STRING" id="64969.SAMN02745127_02791"/>
<dbReference type="SMART" id="SM00347">
    <property type="entry name" value="HTH_MARR"/>
    <property type="match status" value="1"/>
</dbReference>
<comment type="caution">
    <text evidence="5">The sequence shown here is derived from an EMBL/GenBank/DDBJ whole genome shotgun (WGS) entry which is preliminary data.</text>
</comment>
<evidence type="ECO:0000313" key="6">
    <source>
        <dbReference type="Proteomes" id="UP000191418"/>
    </source>
</evidence>
<evidence type="ECO:0000313" key="5">
    <source>
        <dbReference type="EMBL" id="OPX54427.1"/>
    </source>
</evidence>
<dbReference type="PRINTS" id="PR00598">
    <property type="entry name" value="HTHMARR"/>
</dbReference>
<dbReference type="EMBL" id="MTSM01000026">
    <property type="protein sequence ID" value="OPX54427.1"/>
    <property type="molecule type" value="Genomic_DNA"/>
</dbReference>
<dbReference type="Gene3D" id="1.10.10.10">
    <property type="entry name" value="Winged helix-like DNA-binding domain superfamily/Winged helix DNA-binding domain"/>
    <property type="match status" value="1"/>
</dbReference>
<gene>
    <name evidence="5" type="ORF">BTE48_14450</name>
</gene>
<evidence type="ECO:0000259" key="4">
    <source>
        <dbReference type="PROSITE" id="PS50995"/>
    </source>
</evidence>
<feature type="domain" description="HTH marR-type" evidence="4">
    <location>
        <begin position="13"/>
        <end position="146"/>
    </location>
</feature>
<keyword evidence="3" id="KW-0804">Transcription</keyword>
<keyword evidence="6" id="KW-1185">Reference proteome</keyword>
<dbReference type="OrthoDB" id="8906692at2"/>
<keyword evidence="1" id="KW-0805">Transcription regulation</keyword>
<dbReference type="PANTHER" id="PTHR35790">
    <property type="entry name" value="HTH-TYPE TRANSCRIPTIONAL REGULATOR PCHR"/>
    <property type="match status" value="1"/>
</dbReference>
<evidence type="ECO:0000256" key="2">
    <source>
        <dbReference type="ARBA" id="ARBA00023125"/>
    </source>
</evidence>
<dbReference type="InterPro" id="IPR052067">
    <property type="entry name" value="Metal_resp_HTH_trans_reg"/>
</dbReference>
<dbReference type="AlphaFoldDB" id="A0A1T4S7V2"/>
<protein>
    <recommendedName>
        <fullName evidence="4">HTH marR-type domain-containing protein</fullName>
    </recommendedName>
</protein>
<dbReference type="GO" id="GO:0003700">
    <property type="term" value="F:DNA-binding transcription factor activity"/>
    <property type="evidence" value="ECO:0007669"/>
    <property type="project" value="InterPro"/>
</dbReference>
<keyword evidence="2" id="KW-0238">DNA-binding</keyword>
<dbReference type="Proteomes" id="UP000191418">
    <property type="component" value="Unassembled WGS sequence"/>
</dbReference>
<dbReference type="PROSITE" id="PS50995">
    <property type="entry name" value="HTH_MARR_2"/>
    <property type="match status" value="1"/>
</dbReference>
<dbReference type="InterPro" id="IPR000835">
    <property type="entry name" value="HTH_MarR-typ"/>
</dbReference>
<name>A0A1T4S7V2_9GAMM</name>
<accession>A0A1T4S7V2</accession>
<dbReference type="RefSeq" id="WP_078746319.1">
    <property type="nucleotide sequence ID" value="NZ_FUXG01000025.1"/>
</dbReference>
<reference evidence="5 6" key="1">
    <citation type="submission" date="2017-01" db="EMBL/GenBank/DDBJ databases">
        <title>Genome Sequencing of a Marine Spirillum, Oceanospirillum multiglobuliferum ATCC 33336, from Japan.</title>
        <authorList>
            <person name="Carney J.G."/>
            <person name="Trachtenberg A.M."/>
            <person name="Rheaume B.A."/>
            <person name="Linnane J.D."/>
            <person name="Pitts N.L."/>
            <person name="Mykles D.L."/>
            <person name="Maclea K.S."/>
        </authorList>
    </citation>
    <scope>NUCLEOTIDE SEQUENCE [LARGE SCALE GENOMIC DNA]</scope>
    <source>
        <strain evidence="5 6">ATCC 33336</strain>
    </source>
</reference>
<sequence length="154" mass="17648">MTETNAETLLNLSSFFPFQLSVLEKQVSESIAQYYAVRFQLTRYEWRVMAALAMHQSMSAKDVANFTRLDKMQVSRAISVLKESELINQQKSATDRRISELTLTAKGQALYSQIVPLVIEQEQKILAILSEQEQQQLQQLMEKLSLHAESLIHS</sequence>
<dbReference type="SUPFAM" id="SSF46785">
    <property type="entry name" value="Winged helix' DNA-binding domain"/>
    <property type="match status" value="1"/>
</dbReference>
<evidence type="ECO:0000256" key="3">
    <source>
        <dbReference type="ARBA" id="ARBA00023163"/>
    </source>
</evidence>
<dbReference type="Pfam" id="PF12802">
    <property type="entry name" value="MarR_2"/>
    <property type="match status" value="1"/>
</dbReference>
<dbReference type="GO" id="GO:0003677">
    <property type="term" value="F:DNA binding"/>
    <property type="evidence" value="ECO:0007669"/>
    <property type="project" value="UniProtKB-KW"/>
</dbReference>
<organism evidence="5 6">
    <name type="scientific">Oceanospirillum multiglobuliferum</name>
    <dbReference type="NCBI Taxonomy" id="64969"/>
    <lineage>
        <taxon>Bacteria</taxon>
        <taxon>Pseudomonadati</taxon>
        <taxon>Pseudomonadota</taxon>
        <taxon>Gammaproteobacteria</taxon>
        <taxon>Oceanospirillales</taxon>
        <taxon>Oceanospirillaceae</taxon>
        <taxon>Oceanospirillum</taxon>
    </lineage>
</organism>